<evidence type="ECO:0000313" key="1">
    <source>
        <dbReference type="EMBL" id="KAK5904355.1"/>
    </source>
</evidence>
<dbReference type="AlphaFoldDB" id="A0AAN8CIS5"/>
<protein>
    <submittedName>
        <fullName evidence="1">Uncharacterized protein</fullName>
    </submittedName>
</protein>
<gene>
    <name evidence="1" type="ORF">CesoFtcFv8_005930</name>
</gene>
<evidence type="ECO:0000313" key="2">
    <source>
        <dbReference type="Proteomes" id="UP001335648"/>
    </source>
</evidence>
<dbReference type="Proteomes" id="UP001335648">
    <property type="component" value="Unassembled WGS sequence"/>
</dbReference>
<dbReference type="EMBL" id="JAULUE010002050">
    <property type="protein sequence ID" value="KAK5904355.1"/>
    <property type="molecule type" value="Genomic_DNA"/>
</dbReference>
<organism evidence="1 2">
    <name type="scientific">Champsocephalus esox</name>
    <name type="common">pike icefish</name>
    <dbReference type="NCBI Taxonomy" id="159716"/>
    <lineage>
        <taxon>Eukaryota</taxon>
        <taxon>Metazoa</taxon>
        <taxon>Chordata</taxon>
        <taxon>Craniata</taxon>
        <taxon>Vertebrata</taxon>
        <taxon>Euteleostomi</taxon>
        <taxon>Actinopterygii</taxon>
        <taxon>Neopterygii</taxon>
        <taxon>Teleostei</taxon>
        <taxon>Neoteleostei</taxon>
        <taxon>Acanthomorphata</taxon>
        <taxon>Eupercaria</taxon>
        <taxon>Perciformes</taxon>
        <taxon>Notothenioidei</taxon>
        <taxon>Channichthyidae</taxon>
        <taxon>Champsocephalus</taxon>
    </lineage>
</organism>
<reference evidence="1 2" key="1">
    <citation type="journal article" date="2023" name="Mol. Biol. Evol.">
        <title>Genomics of Secondarily Temperate Adaptation in the Only Non-Antarctic Icefish.</title>
        <authorList>
            <person name="Rivera-Colon A.G."/>
            <person name="Rayamajhi N."/>
            <person name="Minhas B.F."/>
            <person name="Madrigal G."/>
            <person name="Bilyk K.T."/>
            <person name="Yoon V."/>
            <person name="Hune M."/>
            <person name="Gregory S."/>
            <person name="Cheng C.H.C."/>
            <person name="Catchen J.M."/>
        </authorList>
    </citation>
    <scope>NUCLEOTIDE SEQUENCE [LARGE SCALE GENOMIC DNA]</scope>
    <source>
        <strain evidence="1">JC2023a</strain>
    </source>
</reference>
<name>A0AAN8CIS5_9TELE</name>
<accession>A0AAN8CIS5</accession>
<comment type="caution">
    <text evidence="1">The sequence shown here is derived from an EMBL/GenBank/DDBJ whole genome shotgun (WGS) entry which is preliminary data.</text>
</comment>
<proteinExistence type="predicted"/>
<sequence length="150" mass="16594">MLTLIKTGHPEEGRALSSPGIAHRPLYVFVFVEERQSQEAARRVHQSSERGAPAAASLECGVERNLYCPIVPLFPRAHHTPARPVHLQVRSANQPCIPFHGRILSSAATPADQQHLCTHARCTDTHMHGEGKSDRISEDRDVAFPFFSGE</sequence>
<keyword evidence="2" id="KW-1185">Reference proteome</keyword>